<reference evidence="1 2" key="1">
    <citation type="submission" date="2016-10" db="EMBL/GenBank/DDBJ databases">
        <authorList>
            <person name="de Groot N.N."/>
        </authorList>
    </citation>
    <scope>NUCLEOTIDE SEQUENCE [LARGE SCALE GENOMIC DNA]</scope>
    <source>
        <strain evidence="1 2">DSM 29433</strain>
    </source>
</reference>
<dbReference type="OrthoDB" id="7860171at2"/>
<evidence type="ECO:0008006" key="3">
    <source>
        <dbReference type="Google" id="ProtNLM"/>
    </source>
</evidence>
<evidence type="ECO:0000313" key="2">
    <source>
        <dbReference type="Proteomes" id="UP000198926"/>
    </source>
</evidence>
<name>A0A1I6N027_9RHOB</name>
<protein>
    <recommendedName>
        <fullName evidence="3">Response regulatory domain-containing protein</fullName>
    </recommendedName>
</protein>
<sequence>MNFTIIESDPVVLMDLESLLTEAFVDARITSGTSGADFVRLETFAFEDSVFIVRGSLITKDATLVALLEKASQHNCRIIVTGEPVALPRDVHFIDFPFSSEMMLDAITGDDSDPESSAAE</sequence>
<accession>A0A1I6N027</accession>
<proteinExistence type="predicted"/>
<dbReference type="RefSeq" id="WP_090209788.1">
    <property type="nucleotide sequence ID" value="NZ_FOZM01000003.1"/>
</dbReference>
<dbReference type="Proteomes" id="UP000198926">
    <property type="component" value="Unassembled WGS sequence"/>
</dbReference>
<keyword evidence="2" id="KW-1185">Reference proteome</keyword>
<dbReference type="STRING" id="1123755.SAMN05444714_2797"/>
<gene>
    <name evidence="1" type="ORF">SAMN05444714_2797</name>
</gene>
<evidence type="ECO:0000313" key="1">
    <source>
        <dbReference type="EMBL" id="SFS21315.1"/>
    </source>
</evidence>
<dbReference type="AlphaFoldDB" id="A0A1I6N027"/>
<organism evidence="1 2">
    <name type="scientific">Yoonia litorea</name>
    <dbReference type="NCBI Taxonomy" id="1123755"/>
    <lineage>
        <taxon>Bacteria</taxon>
        <taxon>Pseudomonadati</taxon>
        <taxon>Pseudomonadota</taxon>
        <taxon>Alphaproteobacteria</taxon>
        <taxon>Rhodobacterales</taxon>
        <taxon>Paracoccaceae</taxon>
        <taxon>Yoonia</taxon>
    </lineage>
</organism>
<dbReference type="EMBL" id="FOZM01000003">
    <property type="protein sequence ID" value="SFS21315.1"/>
    <property type="molecule type" value="Genomic_DNA"/>
</dbReference>